<feature type="transmembrane region" description="Helical" evidence="7">
    <location>
        <begin position="6"/>
        <end position="23"/>
    </location>
</feature>
<keyword evidence="6 7" id="KW-0472">Membrane</keyword>
<protein>
    <submittedName>
        <fullName evidence="9">Putative membrane protein</fullName>
    </submittedName>
</protein>
<feature type="domain" description="Peptidase S54 rhomboid" evidence="8">
    <location>
        <begin position="371"/>
        <end position="515"/>
    </location>
</feature>
<dbReference type="eggNOG" id="COG0705">
    <property type="taxonomic scope" value="Bacteria"/>
</dbReference>
<feature type="transmembrane region" description="Helical" evidence="7">
    <location>
        <begin position="381"/>
        <end position="400"/>
    </location>
</feature>
<evidence type="ECO:0000313" key="9">
    <source>
        <dbReference type="EMBL" id="AFY91672.1"/>
    </source>
</evidence>
<proteinExistence type="inferred from homology"/>
<reference evidence="9 10" key="1">
    <citation type="submission" date="2012-05" db="EMBL/GenBank/DDBJ databases">
        <title>Finished chromosome of genome of Chamaesiphon sp. PCC 6605.</title>
        <authorList>
            <consortium name="US DOE Joint Genome Institute"/>
            <person name="Gugger M."/>
            <person name="Coursin T."/>
            <person name="Rippka R."/>
            <person name="Tandeau De Marsac N."/>
            <person name="Huntemann M."/>
            <person name="Wei C.-L."/>
            <person name="Han J."/>
            <person name="Detter J.C."/>
            <person name="Han C."/>
            <person name="Tapia R."/>
            <person name="Chen A."/>
            <person name="Kyrpides N."/>
            <person name="Mavromatis K."/>
            <person name="Markowitz V."/>
            <person name="Szeto E."/>
            <person name="Ivanova N."/>
            <person name="Pagani I."/>
            <person name="Pati A."/>
            <person name="Goodwin L."/>
            <person name="Nordberg H.P."/>
            <person name="Cantor M.N."/>
            <person name="Hua S.X."/>
            <person name="Woyke T."/>
            <person name="Kerfeld C.A."/>
        </authorList>
    </citation>
    <scope>NUCLEOTIDE SEQUENCE [LARGE SCALE GENOMIC DNA]</scope>
    <source>
        <strain evidence="10">ATCC 27169 / PCC 6605</strain>
    </source>
</reference>
<dbReference type="OrthoDB" id="9813074at2"/>
<evidence type="ECO:0000256" key="3">
    <source>
        <dbReference type="ARBA" id="ARBA00022692"/>
    </source>
</evidence>
<keyword evidence="4" id="KW-0378">Hydrolase</keyword>
<dbReference type="KEGG" id="cmp:Cha6605_0373"/>
<feature type="transmembrane region" description="Helical" evidence="7">
    <location>
        <begin position="442"/>
        <end position="463"/>
    </location>
</feature>
<keyword evidence="10" id="KW-1185">Reference proteome</keyword>
<dbReference type="GO" id="GO:0004252">
    <property type="term" value="F:serine-type endopeptidase activity"/>
    <property type="evidence" value="ECO:0007669"/>
    <property type="project" value="InterPro"/>
</dbReference>
<dbReference type="PATRIC" id="fig|1173020.3.peg.447"/>
<feature type="transmembrane region" description="Helical" evidence="7">
    <location>
        <begin position="357"/>
        <end position="375"/>
    </location>
</feature>
<feature type="transmembrane region" description="Helical" evidence="7">
    <location>
        <begin position="53"/>
        <end position="71"/>
    </location>
</feature>
<keyword evidence="3 7" id="KW-0812">Transmembrane</keyword>
<evidence type="ECO:0000256" key="4">
    <source>
        <dbReference type="ARBA" id="ARBA00022801"/>
    </source>
</evidence>
<evidence type="ECO:0000259" key="8">
    <source>
        <dbReference type="Pfam" id="PF01694"/>
    </source>
</evidence>
<feature type="transmembrane region" description="Helical" evidence="7">
    <location>
        <begin position="497"/>
        <end position="517"/>
    </location>
</feature>
<evidence type="ECO:0000256" key="2">
    <source>
        <dbReference type="ARBA" id="ARBA00009045"/>
    </source>
</evidence>
<dbReference type="PANTHER" id="PTHR43731">
    <property type="entry name" value="RHOMBOID PROTEASE"/>
    <property type="match status" value="1"/>
</dbReference>
<dbReference type="GO" id="GO:0016020">
    <property type="term" value="C:membrane"/>
    <property type="evidence" value="ECO:0007669"/>
    <property type="project" value="UniProtKB-SubCell"/>
</dbReference>
<dbReference type="PANTHER" id="PTHR43731:SF14">
    <property type="entry name" value="PRESENILIN-ASSOCIATED RHOMBOID-LIKE PROTEIN, MITOCHONDRIAL"/>
    <property type="match status" value="1"/>
</dbReference>
<dbReference type="RefSeq" id="WP_015157866.1">
    <property type="nucleotide sequence ID" value="NC_019697.1"/>
</dbReference>
<dbReference type="STRING" id="1173020.Cha6605_0373"/>
<dbReference type="InterPro" id="IPR035952">
    <property type="entry name" value="Rhomboid-like_sf"/>
</dbReference>
<evidence type="ECO:0000256" key="1">
    <source>
        <dbReference type="ARBA" id="ARBA00004141"/>
    </source>
</evidence>
<feature type="transmembrane region" description="Helical" evidence="7">
    <location>
        <begin position="412"/>
        <end position="430"/>
    </location>
</feature>
<name>K9U997_CHAP6</name>
<dbReference type="SUPFAM" id="SSF144091">
    <property type="entry name" value="Rhomboid-like"/>
    <property type="match status" value="1"/>
</dbReference>
<dbReference type="HOGENOM" id="CLU_515532_0_0_3"/>
<accession>K9U997</accession>
<dbReference type="AlphaFoldDB" id="K9U997"/>
<feature type="transmembrane region" description="Helical" evidence="7">
    <location>
        <begin position="30"/>
        <end position="47"/>
    </location>
</feature>
<evidence type="ECO:0000256" key="7">
    <source>
        <dbReference type="SAM" id="Phobius"/>
    </source>
</evidence>
<dbReference type="Gene3D" id="1.25.40.10">
    <property type="entry name" value="Tetratricopeptide repeat domain"/>
    <property type="match status" value="1"/>
</dbReference>
<dbReference type="InterPro" id="IPR011990">
    <property type="entry name" value="TPR-like_helical_dom_sf"/>
</dbReference>
<dbReference type="InterPro" id="IPR022764">
    <property type="entry name" value="Peptidase_S54_rhomboid_dom"/>
</dbReference>
<organism evidence="9 10">
    <name type="scientific">Chamaesiphon minutus (strain ATCC 27169 / PCC 6605)</name>
    <dbReference type="NCBI Taxonomy" id="1173020"/>
    <lineage>
        <taxon>Bacteria</taxon>
        <taxon>Bacillati</taxon>
        <taxon>Cyanobacteriota</taxon>
        <taxon>Cyanophyceae</taxon>
        <taxon>Gomontiellales</taxon>
        <taxon>Chamaesiphonaceae</taxon>
        <taxon>Chamaesiphon</taxon>
    </lineage>
</organism>
<dbReference type="InterPro" id="IPR050925">
    <property type="entry name" value="Rhomboid_protease_S54"/>
</dbReference>
<dbReference type="Pfam" id="PF01694">
    <property type="entry name" value="Rhomboid"/>
    <property type="match status" value="1"/>
</dbReference>
<evidence type="ECO:0000256" key="5">
    <source>
        <dbReference type="ARBA" id="ARBA00022989"/>
    </source>
</evidence>
<evidence type="ECO:0000256" key="6">
    <source>
        <dbReference type="ARBA" id="ARBA00023136"/>
    </source>
</evidence>
<comment type="similarity">
    <text evidence="2">Belongs to the peptidase S54 family.</text>
</comment>
<dbReference type="Gene3D" id="1.20.1540.10">
    <property type="entry name" value="Rhomboid-like"/>
    <property type="match status" value="1"/>
</dbReference>
<keyword evidence="5 7" id="KW-1133">Transmembrane helix</keyword>
<comment type="subcellular location">
    <subcellularLocation>
        <location evidence="1">Membrane</location>
        <topology evidence="1">Multi-pass membrane protein</topology>
    </subcellularLocation>
</comment>
<sequence length="528" mass="58914">MDFTSIVFIQIAIFSCLAIVFPTSRSSSSIKISAAIVLILLSTSFYFRPDLMAKVGLGAWAIAILIPLLLMRQLESLVINSQYMAASRFAKWLRWLVPTDGMWNYHHLLKGIALAQTGQMEAAGEIFARSRASERTEIGRSATALLYRSTNRWQEYIEWVQQRLTPAQLQLDRSTNLAYYLRAFAETGDLRRCIAEVAKLDRDRQLNTQYLNLLKMYILAYCGRVDAAILACQSLLSMYPAEVHQFWIGTAELAAGKKDAARQELRQLKQTTTDSCIQQDIAWRLSQPLPNLDKLTPYDWETVAGMEATVIQDAGYSSVTPNDVPTPVTNFIIAINVLIFCAELFWQSKIGDKDFTFIPWGGLSAPLVVGGQWWRIITANFLHMGILHLGMNMLALLYLGKFVEYRLGTWKYLFAYLVAGLGSMAVITYIDLKWMTTPHITVGASGAIMGMLGAMGAIHLRGWRQAKVAAAGRQFQAVLFSVGFQLVFDLTNGHTSIVGHFSGLIIGFLIGLMLLGLPTKELPRLPSS</sequence>
<dbReference type="EMBL" id="CP003600">
    <property type="protein sequence ID" value="AFY91672.1"/>
    <property type="molecule type" value="Genomic_DNA"/>
</dbReference>
<dbReference type="Proteomes" id="UP000010366">
    <property type="component" value="Chromosome"/>
</dbReference>
<gene>
    <name evidence="9" type="ORF">Cha6605_0373</name>
</gene>
<evidence type="ECO:0000313" key="10">
    <source>
        <dbReference type="Proteomes" id="UP000010366"/>
    </source>
</evidence>